<dbReference type="GO" id="GO:0004040">
    <property type="term" value="F:amidase activity"/>
    <property type="evidence" value="ECO:0007669"/>
    <property type="project" value="InterPro"/>
</dbReference>
<feature type="chain" id="PRO_5043863192" evidence="3">
    <location>
        <begin position="25"/>
        <end position="350"/>
    </location>
</feature>
<dbReference type="InterPro" id="IPR024968">
    <property type="entry name" value="SlpA_C_lactobacillus"/>
</dbReference>
<evidence type="ECO:0000313" key="5">
    <source>
        <dbReference type="EMBL" id="BDR57875.1"/>
    </source>
</evidence>
<dbReference type="SMART" id="SM00047">
    <property type="entry name" value="LYZ2"/>
    <property type="match status" value="1"/>
</dbReference>
<feature type="domain" description="Mannosyl-glycoprotein endo-beta-N-acetylglucosamidase-like" evidence="4">
    <location>
        <begin position="37"/>
        <end position="201"/>
    </location>
</feature>
<dbReference type="RefSeq" id="WP_317635807.1">
    <property type="nucleotide sequence ID" value="NZ_AP026802.1"/>
</dbReference>
<dbReference type="KEGG" id="xap:XA3_03160"/>
<accession>A0AAU9D6F0</accession>
<evidence type="ECO:0000256" key="3">
    <source>
        <dbReference type="SAM" id="SignalP"/>
    </source>
</evidence>
<dbReference type="EMBL" id="AP026802">
    <property type="protein sequence ID" value="BDR57875.1"/>
    <property type="molecule type" value="Genomic_DNA"/>
</dbReference>
<protein>
    <submittedName>
        <fullName evidence="5">N-acetylmuramidase</fullName>
    </submittedName>
</protein>
<keyword evidence="2" id="KW-0378">Hydrolase</keyword>
<dbReference type="Pfam" id="PF03217">
    <property type="entry name" value="SlpA"/>
    <property type="match status" value="1"/>
</dbReference>
<sequence>MFNKKKICITALALISLPIAPVGAAVDTAPQTYDAGSIPNLNASQQDFINSTKPYVLQMSDKYGLWASIMMAQAIIESNWGKSQLGSAPNYNLFGMKANDSWPGKSVTYPTKEWDKNSGQYITIDAKFRAYNNYGESFEDNAQKLRYGLSWDALYYKGTWLENTSSYQDSANWLQGRYATSPTYANTLISAIQRYNLQQLDPQVENLLATGTINYVPGYGVKTYDSFAGIRQETGQYLPHGAAVNVSKKITLHDGSTFYQVGTKQWVLSQYVQLANSEEAVSEQGVVRVNYVPNYSIAVWDRATTDRNFTGQKLLHGTDWQYFSKYYVNGVTWYNVGNNQWIDGTYVTKL</sequence>
<evidence type="ECO:0000256" key="2">
    <source>
        <dbReference type="ARBA" id="ARBA00022801"/>
    </source>
</evidence>
<dbReference type="Gene3D" id="4.10.80.30">
    <property type="entry name" value="DNA polymerase, domain 6"/>
    <property type="match status" value="1"/>
</dbReference>
<evidence type="ECO:0000259" key="4">
    <source>
        <dbReference type="SMART" id="SM00047"/>
    </source>
</evidence>
<reference evidence="5 6" key="1">
    <citation type="journal article" date="2023" name="Microbiol. Spectr.">
        <title>Symbiosis of Carpenter Bees with Uncharacterized Lactic Acid Bacteria Showing NAD Auxotrophy.</title>
        <authorList>
            <person name="Kawasaki S."/>
            <person name="Ozawa K."/>
            <person name="Mori T."/>
            <person name="Yamamoto A."/>
            <person name="Ito M."/>
            <person name="Ohkuma M."/>
            <person name="Sakamoto M."/>
            <person name="Matsutani M."/>
        </authorList>
    </citation>
    <scope>NUCLEOTIDE SEQUENCE [LARGE SCALE GENOMIC DNA]</scope>
    <source>
        <strain evidence="5 6">XA3</strain>
    </source>
</reference>
<dbReference type="Proteomes" id="UP001321861">
    <property type="component" value="Chromosome"/>
</dbReference>
<dbReference type="PANTHER" id="PTHR33308">
    <property type="entry name" value="PEPTIDOGLYCAN HYDROLASE FLGJ"/>
    <property type="match status" value="1"/>
</dbReference>
<keyword evidence="6" id="KW-1185">Reference proteome</keyword>
<feature type="signal peptide" evidence="3">
    <location>
        <begin position="1"/>
        <end position="24"/>
    </location>
</feature>
<comment type="similarity">
    <text evidence="1">Belongs to the glycosyl hydrolase 73 family.</text>
</comment>
<dbReference type="AlphaFoldDB" id="A0AAU9D6F0"/>
<dbReference type="PANTHER" id="PTHR33308:SF9">
    <property type="entry name" value="PEPTIDOGLYCAN HYDROLASE FLGJ"/>
    <property type="match status" value="1"/>
</dbReference>
<dbReference type="Gene3D" id="1.10.530.10">
    <property type="match status" value="1"/>
</dbReference>
<gene>
    <name evidence="5" type="ORF">XA3_03160</name>
</gene>
<keyword evidence="3" id="KW-0732">Signal</keyword>
<evidence type="ECO:0000256" key="1">
    <source>
        <dbReference type="ARBA" id="ARBA00010266"/>
    </source>
</evidence>
<name>A0AAU9D6F0_9LACO</name>
<organism evidence="5 6">
    <name type="scientific">Xylocopilactobacillus apicola</name>
    <dbReference type="NCBI Taxonomy" id="2932184"/>
    <lineage>
        <taxon>Bacteria</taxon>
        <taxon>Bacillati</taxon>
        <taxon>Bacillota</taxon>
        <taxon>Bacilli</taxon>
        <taxon>Lactobacillales</taxon>
        <taxon>Lactobacillaceae</taxon>
        <taxon>Xylocopilactobacillus</taxon>
    </lineage>
</organism>
<dbReference type="InterPro" id="IPR002901">
    <property type="entry name" value="MGlyc_endo_b_GlcNAc-like_dom"/>
</dbReference>
<dbReference type="InterPro" id="IPR051056">
    <property type="entry name" value="Glycosyl_Hydrolase_73"/>
</dbReference>
<dbReference type="Pfam" id="PF01832">
    <property type="entry name" value="Glucosaminidase"/>
    <property type="match status" value="1"/>
</dbReference>
<proteinExistence type="inferred from homology"/>
<evidence type="ECO:0000313" key="6">
    <source>
        <dbReference type="Proteomes" id="UP001321861"/>
    </source>
</evidence>